<keyword evidence="4" id="KW-1185">Reference proteome</keyword>
<proteinExistence type="predicted"/>
<sequence>MIKTNIDSTEQKIKQAARKVFISKGFAATRTRDIAEA</sequence>
<dbReference type="Pfam" id="PF00440">
    <property type="entry name" value="TetR_N"/>
    <property type="match status" value="1"/>
</dbReference>
<keyword evidence="1" id="KW-0238">DNA-binding</keyword>
<dbReference type="Proteomes" id="UP001566204">
    <property type="component" value="Unassembled WGS sequence"/>
</dbReference>
<comment type="caution">
    <text evidence="3">The sequence shown here is derived from an EMBL/GenBank/DDBJ whole genome shotgun (WGS) entry which is preliminary data.</text>
</comment>
<evidence type="ECO:0000256" key="1">
    <source>
        <dbReference type="ARBA" id="ARBA00023125"/>
    </source>
</evidence>
<organism evidence="3 4">
    <name type="scientific">Sphingobacterium thalpophilum</name>
    <dbReference type="NCBI Taxonomy" id="259"/>
    <lineage>
        <taxon>Bacteria</taxon>
        <taxon>Pseudomonadati</taxon>
        <taxon>Bacteroidota</taxon>
        <taxon>Sphingobacteriia</taxon>
        <taxon>Sphingobacteriales</taxon>
        <taxon>Sphingobacteriaceae</taxon>
        <taxon>Sphingobacterium</taxon>
    </lineage>
</organism>
<dbReference type="InterPro" id="IPR001647">
    <property type="entry name" value="HTH_TetR"/>
</dbReference>
<dbReference type="SUPFAM" id="SSF46689">
    <property type="entry name" value="Homeodomain-like"/>
    <property type="match status" value="1"/>
</dbReference>
<reference evidence="3 4" key="1">
    <citation type="submission" date="2024-06" db="EMBL/GenBank/DDBJ databases">
        <title>Soil Sphingobacterium thalpophilum.</title>
        <authorList>
            <person name="Yang J."/>
            <person name="Li J."/>
        </authorList>
    </citation>
    <scope>NUCLEOTIDE SEQUENCE [LARGE SCALE GENOMIC DNA]</scope>
    <source>
        <strain evidence="3 4">22g91tb</strain>
    </source>
</reference>
<dbReference type="InterPro" id="IPR009057">
    <property type="entry name" value="Homeodomain-like_sf"/>
</dbReference>
<name>A0ABV4HJF7_9SPHI</name>
<feature type="non-terminal residue" evidence="3">
    <location>
        <position position="37"/>
    </location>
</feature>
<protein>
    <submittedName>
        <fullName evidence="3">TetR family transcriptional regulator</fullName>
    </submittedName>
</protein>
<dbReference type="Gene3D" id="1.10.357.10">
    <property type="entry name" value="Tetracycline Repressor, domain 2"/>
    <property type="match status" value="1"/>
</dbReference>
<dbReference type="EMBL" id="JBEOQB010000006">
    <property type="protein sequence ID" value="MEZ0453755.1"/>
    <property type="molecule type" value="Genomic_DNA"/>
</dbReference>
<gene>
    <name evidence="3" type="ORF">ABTW24_19345</name>
</gene>
<evidence type="ECO:0000313" key="4">
    <source>
        <dbReference type="Proteomes" id="UP001566204"/>
    </source>
</evidence>
<evidence type="ECO:0000259" key="2">
    <source>
        <dbReference type="Pfam" id="PF00440"/>
    </source>
</evidence>
<accession>A0ABV4HJF7</accession>
<evidence type="ECO:0000313" key="3">
    <source>
        <dbReference type="EMBL" id="MEZ0453755.1"/>
    </source>
</evidence>
<dbReference type="RefSeq" id="WP_370488568.1">
    <property type="nucleotide sequence ID" value="NZ_JBEOQB010000006.1"/>
</dbReference>
<feature type="domain" description="HTH tetR-type" evidence="2">
    <location>
        <begin position="15"/>
        <end position="37"/>
    </location>
</feature>